<gene>
    <name evidence="1" type="ORF">PPERSA_03509</name>
</gene>
<comment type="caution">
    <text evidence="1">The sequence shown here is derived from an EMBL/GenBank/DDBJ whole genome shotgun (WGS) entry which is preliminary data.</text>
</comment>
<sequence>MNQYSYNYYPKKTQDFRQSQITSEGFHKWTKDNMYRTSYSTMSHRQPVQPKNVVYKGYGGFIPGLQSENKYGKNYSAITRDCFSDKKLGYNTHKLATTGFNFKRHDFIDHSLTASTHTYGKSTIQKPHPCLDSQNWKSVTHSAFRSPQHQVNPTFRQTDKNLQTLKYKTLTSGFQQNHEQFDRKGWIPEKVLHGDRTKTEYRVRYNVDKPYHRNTHLDKTRTLARPEYNYKYT</sequence>
<evidence type="ECO:0000313" key="1">
    <source>
        <dbReference type="EMBL" id="KRX08638.1"/>
    </source>
</evidence>
<dbReference type="InParanoid" id="A0A0V0R295"/>
<reference evidence="1 2" key="1">
    <citation type="journal article" date="2015" name="Sci. Rep.">
        <title>Genome of the facultative scuticociliatosis pathogen Pseudocohnilembus persalinus provides insight into its virulence through horizontal gene transfer.</title>
        <authorList>
            <person name="Xiong J."/>
            <person name="Wang G."/>
            <person name="Cheng J."/>
            <person name="Tian M."/>
            <person name="Pan X."/>
            <person name="Warren A."/>
            <person name="Jiang C."/>
            <person name="Yuan D."/>
            <person name="Miao W."/>
        </authorList>
    </citation>
    <scope>NUCLEOTIDE SEQUENCE [LARGE SCALE GENOMIC DNA]</scope>
    <source>
        <strain evidence="1">36N120E</strain>
    </source>
</reference>
<name>A0A0V0R295_PSEPJ</name>
<organism evidence="1 2">
    <name type="scientific">Pseudocohnilembus persalinus</name>
    <name type="common">Ciliate</name>
    <dbReference type="NCBI Taxonomy" id="266149"/>
    <lineage>
        <taxon>Eukaryota</taxon>
        <taxon>Sar</taxon>
        <taxon>Alveolata</taxon>
        <taxon>Ciliophora</taxon>
        <taxon>Intramacronucleata</taxon>
        <taxon>Oligohymenophorea</taxon>
        <taxon>Scuticociliatia</taxon>
        <taxon>Philasterida</taxon>
        <taxon>Pseudocohnilembidae</taxon>
        <taxon>Pseudocohnilembus</taxon>
    </lineage>
</organism>
<dbReference type="Proteomes" id="UP000054937">
    <property type="component" value="Unassembled WGS sequence"/>
</dbReference>
<dbReference type="OrthoDB" id="307342at2759"/>
<keyword evidence="2" id="KW-1185">Reference proteome</keyword>
<dbReference type="OMA" id="YNTHKLA"/>
<dbReference type="AlphaFoldDB" id="A0A0V0R295"/>
<protein>
    <submittedName>
        <fullName evidence="1">Uncharacterized protein</fullName>
    </submittedName>
</protein>
<evidence type="ECO:0000313" key="2">
    <source>
        <dbReference type="Proteomes" id="UP000054937"/>
    </source>
</evidence>
<proteinExistence type="predicted"/>
<dbReference type="EMBL" id="LDAU01000060">
    <property type="protein sequence ID" value="KRX08638.1"/>
    <property type="molecule type" value="Genomic_DNA"/>
</dbReference>
<accession>A0A0V0R295</accession>